<evidence type="ECO:0008006" key="4">
    <source>
        <dbReference type="Google" id="ProtNLM"/>
    </source>
</evidence>
<evidence type="ECO:0000313" key="2">
    <source>
        <dbReference type="EMBL" id="GJT49695.1"/>
    </source>
</evidence>
<gene>
    <name evidence="2" type="ORF">Tco_0975852</name>
</gene>
<feature type="compositionally biased region" description="Basic and acidic residues" evidence="1">
    <location>
        <begin position="30"/>
        <end position="41"/>
    </location>
</feature>
<evidence type="ECO:0000313" key="3">
    <source>
        <dbReference type="Proteomes" id="UP001151760"/>
    </source>
</evidence>
<sequence length="146" mass="17085">MLDLPICSLGLDTCDDVGNDDEEDEVQEIRRLIGRDKAKDGAKKKRSRATGSSSMKDEALVRLMVSEMATQNERAIEMQKEERLAYLEIKRREVECRKREIANQDYRQRHEDIRFYIQPYDHLVGDARAAMEELRAEIKAKYNLSY</sequence>
<organism evidence="2 3">
    <name type="scientific">Tanacetum coccineum</name>
    <dbReference type="NCBI Taxonomy" id="301880"/>
    <lineage>
        <taxon>Eukaryota</taxon>
        <taxon>Viridiplantae</taxon>
        <taxon>Streptophyta</taxon>
        <taxon>Embryophyta</taxon>
        <taxon>Tracheophyta</taxon>
        <taxon>Spermatophyta</taxon>
        <taxon>Magnoliopsida</taxon>
        <taxon>eudicotyledons</taxon>
        <taxon>Gunneridae</taxon>
        <taxon>Pentapetalae</taxon>
        <taxon>asterids</taxon>
        <taxon>campanulids</taxon>
        <taxon>Asterales</taxon>
        <taxon>Asteraceae</taxon>
        <taxon>Asteroideae</taxon>
        <taxon>Anthemideae</taxon>
        <taxon>Anthemidinae</taxon>
        <taxon>Tanacetum</taxon>
    </lineage>
</organism>
<comment type="caution">
    <text evidence="2">The sequence shown here is derived from an EMBL/GenBank/DDBJ whole genome shotgun (WGS) entry which is preliminary data.</text>
</comment>
<proteinExistence type="predicted"/>
<accession>A0ABQ5EFK9</accession>
<reference evidence="2" key="2">
    <citation type="submission" date="2022-01" db="EMBL/GenBank/DDBJ databases">
        <authorList>
            <person name="Yamashiro T."/>
            <person name="Shiraishi A."/>
            <person name="Satake H."/>
            <person name="Nakayama K."/>
        </authorList>
    </citation>
    <scope>NUCLEOTIDE SEQUENCE</scope>
</reference>
<dbReference type="Proteomes" id="UP001151760">
    <property type="component" value="Unassembled WGS sequence"/>
</dbReference>
<name>A0ABQ5EFK9_9ASTR</name>
<evidence type="ECO:0000256" key="1">
    <source>
        <dbReference type="SAM" id="MobiDB-lite"/>
    </source>
</evidence>
<dbReference type="EMBL" id="BQNB010016258">
    <property type="protein sequence ID" value="GJT49695.1"/>
    <property type="molecule type" value="Genomic_DNA"/>
</dbReference>
<reference evidence="2" key="1">
    <citation type="journal article" date="2022" name="Int. J. Mol. Sci.">
        <title>Draft Genome of Tanacetum Coccineum: Genomic Comparison of Closely Related Tanacetum-Family Plants.</title>
        <authorList>
            <person name="Yamashiro T."/>
            <person name="Shiraishi A."/>
            <person name="Nakayama K."/>
            <person name="Satake H."/>
        </authorList>
    </citation>
    <scope>NUCLEOTIDE SEQUENCE</scope>
</reference>
<keyword evidence="3" id="KW-1185">Reference proteome</keyword>
<feature type="region of interest" description="Disordered" evidence="1">
    <location>
        <begin position="30"/>
        <end position="55"/>
    </location>
</feature>
<protein>
    <recommendedName>
        <fullName evidence="4">No apical meristem-associated C-terminal domain-containing protein</fullName>
    </recommendedName>
</protein>